<dbReference type="PANTHER" id="PTHR22930:SF221">
    <property type="entry name" value="NUCLEASE HARBI1"/>
    <property type="match status" value="1"/>
</dbReference>
<organism evidence="2 3">
    <name type="scientific">Cucumis melo var. makuwa</name>
    <name type="common">Oriental melon</name>
    <dbReference type="NCBI Taxonomy" id="1194695"/>
    <lineage>
        <taxon>Eukaryota</taxon>
        <taxon>Viridiplantae</taxon>
        <taxon>Streptophyta</taxon>
        <taxon>Embryophyta</taxon>
        <taxon>Tracheophyta</taxon>
        <taxon>Spermatophyta</taxon>
        <taxon>Magnoliopsida</taxon>
        <taxon>eudicotyledons</taxon>
        <taxon>Gunneridae</taxon>
        <taxon>Pentapetalae</taxon>
        <taxon>rosids</taxon>
        <taxon>fabids</taxon>
        <taxon>Cucurbitales</taxon>
        <taxon>Cucurbitaceae</taxon>
        <taxon>Benincaseae</taxon>
        <taxon>Cucumis</taxon>
    </lineage>
</organism>
<comment type="caution">
    <text evidence="2">The sequence shown here is derived from an EMBL/GenBank/DDBJ whole genome shotgun (WGS) entry which is preliminary data.</text>
</comment>
<feature type="domain" description="DUF8040" evidence="1">
    <location>
        <begin position="176"/>
        <end position="256"/>
    </location>
</feature>
<dbReference type="InterPro" id="IPR045249">
    <property type="entry name" value="HARBI1-like"/>
</dbReference>
<dbReference type="STRING" id="1194695.A0A5A7V818"/>
<evidence type="ECO:0000259" key="1">
    <source>
        <dbReference type="Pfam" id="PF26138"/>
    </source>
</evidence>
<protein>
    <submittedName>
        <fullName evidence="2">L10-interacting MYB domain-containing protein-like</fullName>
    </submittedName>
</protein>
<dbReference type="InterPro" id="IPR058353">
    <property type="entry name" value="DUF8040"/>
</dbReference>
<proteinExistence type="predicted"/>
<dbReference type="AlphaFoldDB" id="A0A5A7V818"/>
<name>A0A5A7V818_CUCMM</name>
<sequence>MVKPKATKFRAKGLQNADQLDILFKDIAVTGDRAWAPSQGFVPQSTEGNSSRHVEENDDTFEDMEHNDTNETEYSIHTAEDYTQGKGKKRKIIGSKGDELFMKAAYIFTKRENREMFVALQEPKIQVMSFDNYNIDSNDHFDESDVEYELDQLVELGCGAGVHHFVMHVCKEPCRTSSHTGYKFVMEILNGHEDRCHQQFRMEKHIFQKLLIVLEQQYNFSKAKRLPLEKTLAMFLITLSHSFSNRMVQERFQHSDPQFKTTSDKVKQDTRYWSYFKDCTGAIDVTHIQVLRRPHLGFSHPPKEKYYIVDSGYPQTKGYLGPYRGEQYHLADFRRGSQPKDMKEVKIVASMALHNFIRVHSKADFEFKPYDDDEILLPSNDEINYEDINEEHRGLFH</sequence>
<dbReference type="Proteomes" id="UP000321393">
    <property type="component" value="Unassembled WGS sequence"/>
</dbReference>
<accession>A0A5A7V818</accession>
<reference evidence="2 3" key="1">
    <citation type="submission" date="2019-08" db="EMBL/GenBank/DDBJ databases">
        <title>Draft genome sequences of two oriental melons (Cucumis melo L. var makuwa).</title>
        <authorList>
            <person name="Kwon S.-Y."/>
        </authorList>
    </citation>
    <scope>NUCLEOTIDE SEQUENCE [LARGE SCALE GENOMIC DNA]</scope>
    <source>
        <strain evidence="3">cv. SW 3</strain>
        <tissue evidence="2">Leaf</tissue>
    </source>
</reference>
<dbReference type="EMBL" id="SSTE01002676">
    <property type="protein sequence ID" value="KAA0063380.1"/>
    <property type="molecule type" value="Genomic_DNA"/>
</dbReference>
<evidence type="ECO:0000313" key="3">
    <source>
        <dbReference type="Proteomes" id="UP000321393"/>
    </source>
</evidence>
<gene>
    <name evidence="2" type="ORF">E6C27_scaffold508G00080</name>
</gene>
<dbReference type="PANTHER" id="PTHR22930">
    <property type="match status" value="1"/>
</dbReference>
<dbReference type="OrthoDB" id="785423at2759"/>
<evidence type="ECO:0000313" key="2">
    <source>
        <dbReference type="EMBL" id="KAA0063380.1"/>
    </source>
</evidence>
<dbReference type="Pfam" id="PF26138">
    <property type="entry name" value="DUF8040"/>
    <property type="match status" value="1"/>
</dbReference>